<sequence length="301" mass="33916">MTTDASRLYLTDIRLPAREPFDFRASLGFIGSFPAMAGQQGTGQAALTLAVREAGATVGVRLTAAPGAPGLVGRLAAERPVTEEVLRAVTERLDCYLGLSDDLTEFYRLARQDEPFARVVERLHGYHQVKFPSPFELLCWAILCQRTPMPVAREAKRALVEAVGNRIDVGAERLWAFPDVEQLTRFDEGELLALIGNPRKAGYLYRSVRLWAGLDEHFLRTGPYQEVREQLLTLPGIGDWSASFLLIRGLGRMERIELDKEMGRALQRVYRRPVDEAEFRRLAEHYGPWQGYWGHYLRAGG</sequence>
<dbReference type="GO" id="GO:0043916">
    <property type="term" value="F:DNA-7-methylguanine glycosylase activity"/>
    <property type="evidence" value="ECO:0007669"/>
    <property type="project" value="TreeGrafter"/>
</dbReference>
<dbReference type="GO" id="GO:0006285">
    <property type="term" value="P:base-excision repair, AP site formation"/>
    <property type="evidence" value="ECO:0007669"/>
    <property type="project" value="TreeGrafter"/>
</dbReference>
<accession>A0A1E7NDU5</accession>
<dbReference type="OrthoDB" id="9811249at2"/>
<dbReference type="EMBL" id="BMUB01000001">
    <property type="protein sequence ID" value="GGU54031.1"/>
    <property type="molecule type" value="Genomic_DNA"/>
</dbReference>
<evidence type="ECO:0000256" key="2">
    <source>
        <dbReference type="ARBA" id="ARBA00012000"/>
    </source>
</evidence>
<reference evidence="7 8" key="2">
    <citation type="submission" date="2014-07" db="EMBL/GenBank/DDBJ databases">
        <authorList>
            <person name="Zhang J.E."/>
            <person name="Yang H."/>
            <person name="Guo J."/>
            <person name="Deng Z."/>
            <person name="Luo H."/>
            <person name="Luo M."/>
            <person name="Zhao B."/>
        </authorList>
    </citation>
    <scope>NUCLEOTIDE SEQUENCE [LARGE SCALE GENOMIC DNA]</scope>
    <source>
        <strain evidence="7">ATCC 10762</strain>
        <strain evidence="8">ATCC 10762 / DSM 40127 / CCM 3239 / JCM 4008 / LMG 5968 / NBRC 12843 / NCIMB 8234 / A-377</strain>
    </source>
</reference>
<dbReference type="InterPro" id="IPR003265">
    <property type="entry name" value="HhH-GPD_domain"/>
</dbReference>
<dbReference type="CDD" id="cd00056">
    <property type="entry name" value="ENDO3c"/>
    <property type="match status" value="1"/>
</dbReference>
<dbReference type="Gene3D" id="3.30.310.20">
    <property type="entry name" value="DNA-3-methyladenine glycosylase AlkA, N-terminal domain"/>
    <property type="match status" value="1"/>
</dbReference>
<keyword evidence="4" id="KW-0234">DNA repair</keyword>
<evidence type="ECO:0000313" key="6">
    <source>
        <dbReference type="EMBL" id="GGU54031.1"/>
    </source>
</evidence>
<proteinExistence type="predicted"/>
<reference evidence="7" key="3">
    <citation type="submission" date="2016-08" db="EMBL/GenBank/DDBJ databases">
        <title>Sequencing, Assembly and Comparative Genomics of S. aureofaciens ATCC 10762.</title>
        <authorList>
            <person name="Gradnigo J.S."/>
            <person name="Johnson N."/>
            <person name="Somerville G.A."/>
        </authorList>
    </citation>
    <scope>NUCLEOTIDE SEQUENCE [LARGE SCALE GENOMIC DNA]</scope>
    <source>
        <strain evidence="7">ATCC 10762</strain>
    </source>
</reference>
<reference evidence="8" key="4">
    <citation type="submission" date="2016-08" db="EMBL/GenBank/DDBJ databases">
        <title>Sequencing, assembly and comparative genomics of S. aureofaciens ATCC 10762.</title>
        <authorList>
            <person name="Gradnigo J.S."/>
            <person name="Johnson N."/>
            <person name="Somerville G.A."/>
        </authorList>
    </citation>
    <scope>NUCLEOTIDE SEQUENCE [LARGE SCALE GENOMIC DNA]</scope>
    <source>
        <strain evidence="8">ATCC 10762 / DSM 40127 / CCM 3239 / JCM 4008 / LMG 5968 / NBRC 12843 / NCIMB 8234 / A-377</strain>
    </source>
</reference>
<dbReference type="PANTHER" id="PTHR43003">
    <property type="entry name" value="DNA-3-METHYLADENINE GLYCOSYLASE"/>
    <property type="match status" value="1"/>
</dbReference>
<evidence type="ECO:0000313" key="7">
    <source>
        <dbReference type="EMBL" id="OEV38870.1"/>
    </source>
</evidence>
<dbReference type="Proteomes" id="UP000610124">
    <property type="component" value="Unassembled WGS sequence"/>
</dbReference>
<comment type="caution">
    <text evidence="7">The sequence shown here is derived from an EMBL/GenBank/DDBJ whole genome shotgun (WGS) entry which is preliminary data.</text>
</comment>
<reference evidence="6" key="5">
    <citation type="submission" date="2020-09" db="EMBL/GenBank/DDBJ databases">
        <authorList>
            <person name="Sun Q."/>
            <person name="Ohkuma M."/>
        </authorList>
    </citation>
    <scope>NUCLEOTIDE SEQUENCE</scope>
    <source>
        <strain evidence="6">JCM 4434</strain>
    </source>
</reference>
<dbReference type="InterPro" id="IPR037046">
    <property type="entry name" value="AlkA_N_sf"/>
</dbReference>
<evidence type="ECO:0000256" key="4">
    <source>
        <dbReference type="ARBA" id="ARBA00023204"/>
    </source>
</evidence>
<gene>
    <name evidence="6" type="ORF">GCM10010502_00060</name>
    <name evidence="7" type="ORF">HS99_0019615</name>
</gene>
<accession>A0A8H9LFY1</accession>
<dbReference type="InterPro" id="IPR051912">
    <property type="entry name" value="Alkylbase_DNA_Glycosylase/TA"/>
</dbReference>
<evidence type="ECO:0000256" key="1">
    <source>
        <dbReference type="ARBA" id="ARBA00000086"/>
    </source>
</evidence>
<dbReference type="GeneID" id="97483214"/>
<name>A0A1E7NDU5_KITAU</name>
<comment type="catalytic activity">
    <reaction evidence="1">
        <text>Hydrolysis of alkylated DNA, releasing 3-methyladenine, 3-methylguanine, 7-methylguanine and 7-methyladenine.</text>
        <dbReference type="EC" id="3.2.2.21"/>
    </reaction>
</comment>
<dbReference type="InterPro" id="IPR011257">
    <property type="entry name" value="DNA_glycosylase"/>
</dbReference>
<dbReference type="EMBL" id="JPRF03000012">
    <property type="protein sequence ID" value="OEV38870.1"/>
    <property type="molecule type" value="Genomic_DNA"/>
</dbReference>
<keyword evidence="8" id="KW-1185">Reference proteome</keyword>
<dbReference type="RefSeq" id="WP_030555425.1">
    <property type="nucleotide sequence ID" value="NZ_BMUB01000001.1"/>
</dbReference>
<dbReference type="GO" id="GO:0006307">
    <property type="term" value="P:DNA alkylation repair"/>
    <property type="evidence" value="ECO:0007669"/>
    <property type="project" value="TreeGrafter"/>
</dbReference>
<dbReference type="EC" id="3.2.2.21" evidence="2"/>
<dbReference type="GO" id="GO:0032131">
    <property type="term" value="F:alkylated DNA binding"/>
    <property type="evidence" value="ECO:0007669"/>
    <property type="project" value="TreeGrafter"/>
</dbReference>
<evidence type="ECO:0000313" key="8">
    <source>
        <dbReference type="Proteomes" id="UP000037395"/>
    </source>
</evidence>
<dbReference type="KEGG" id="kau:B6264_22350"/>
<evidence type="ECO:0000259" key="5">
    <source>
        <dbReference type="SMART" id="SM00478"/>
    </source>
</evidence>
<dbReference type="AlphaFoldDB" id="A0A1E7NDU5"/>
<evidence type="ECO:0000256" key="3">
    <source>
        <dbReference type="ARBA" id="ARBA00022763"/>
    </source>
</evidence>
<organism evidence="7 8">
    <name type="scientific">Kitasatospora aureofaciens</name>
    <name type="common">Streptomyces aureofaciens</name>
    <dbReference type="NCBI Taxonomy" id="1894"/>
    <lineage>
        <taxon>Bacteria</taxon>
        <taxon>Bacillati</taxon>
        <taxon>Actinomycetota</taxon>
        <taxon>Actinomycetes</taxon>
        <taxon>Kitasatosporales</taxon>
        <taxon>Streptomycetaceae</taxon>
        <taxon>Kitasatospora</taxon>
    </lineage>
</organism>
<protein>
    <recommendedName>
        <fullName evidence="2">DNA-3-methyladenine glycosylase II</fullName>
        <ecNumber evidence="2">3.2.2.21</ecNumber>
    </recommendedName>
</protein>
<evidence type="ECO:0000313" key="9">
    <source>
        <dbReference type="Proteomes" id="UP000610124"/>
    </source>
</evidence>
<dbReference type="Proteomes" id="UP000037395">
    <property type="component" value="Unassembled WGS sequence"/>
</dbReference>
<dbReference type="SMART" id="SM00478">
    <property type="entry name" value="ENDO3c"/>
    <property type="match status" value="1"/>
</dbReference>
<dbReference type="PANTHER" id="PTHR43003:SF5">
    <property type="entry name" value="DNA-3-METHYLADENINE GLYCOSYLASE"/>
    <property type="match status" value="1"/>
</dbReference>
<dbReference type="GO" id="GO:0008725">
    <property type="term" value="F:DNA-3-methyladenine glycosylase activity"/>
    <property type="evidence" value="ECO:0007669"/>
    <property type="project" value="TreeGrafter"/>
</dbReference>
<dbReference type="Gene3D" id="1.10.340.30">
    <property type="entry name" value="Hypothetical protein, domain 2"/>
    <property type="match status" value="1"/>
</dbReference>
<feature type="domain" description="HhH-GPD" evidence="5">
    <location>
        <begin position="143"/>
        <end position="298"/>
    </location>
</feature>
<dbReference type="SUPFAM" id="SSF48150">
    <property type="entry name" value="DNA-glycosylase"/>
    <property type="match status" value="1"/>
</dbReference>
<reference evidence="6 9" key="1">
    <citation type="journal article" date="2014" name="Int. J. Syst. Evol. Microbiol.">
        <title>Complete genome sequence of Corynebacterium casei LMG S-19264T (=DSM 44701T), isolated from a smear-ripened cheese.</title>
        <authorList>
            <consortium name="US DOE Joint Genome Institute (JGI-PGF)"/>
            <person name="Walter F."/>
            <person name="Albersmeier A."/>
            <person name="Kalinowski J."/>
            <person name="Ruckert C."/>
        </authorList>
    </citation>
    <scope>NUCLEOTIDE SEQUENCE [LARGE SCALE GENOMIC DNA]</scope>
    <source>
        <strain evidence="6 9">JCM 4434</strain>
    </source>
</reference>
<dbReference type="GO" id="GO:0032993">
    <property type="term" value="C:protein-DNA complex"/>
    <property type="evidence" value="ECO:0007669"/>
    <property type="project" value="TreeGrafter"/>
</dbReference>
<keyword evidence="3" id="KW-0227">DNA damage</keyword>